<dbReference type="Proteomes" id="UP000805193">
    <property type="component" value="Unassembled WGS sequence"/>
</dbReference>
<organism evidence="1 2">
    <name type="scientific">Ixodes persulcatus</name>
    <name type="common">Taiga tick</name>
    <dbReference type="NCBI Taxonomy" id="34615"/>
    <lineage>
        <taxon>Eukaryota</taxon>
        <taxon>Metazoa</taxon>
        <taxon>Ecdysozoa</taxon>
        <taxon>Arthropoda</taxon>
        <taxon>Chelicerata</taxon>
        <taxon>Arachnida</taxon>
        <taxon>Acari</taxon>
        <taxon>Parasitiformes</taxon>
        <taxon>Ixodida</taxon>
        <taxon>Ixodoidea</taxon>
        <taxon>Ixodidae</taxon>
        <taxon>Ixodinae</taxon>
        <taxon>Ixodes</taxon>
    </lineage>
</organism>
<reference evidence="1 2" key="1">
    <citation type="journal article" date="2020" name="Cell">
        <title>Large-Scale Comparative Analyses of Tick Genomes Elucidate Their Genetic Diversity and Vector Capacities.</title>
        <authorList>
            <consortium name="Tick Genome and Microbiome Consortium (TIGMIC)"/>
            <person name="Jia N."/>
            <person name="Wang J."/>
            <person name="Shi W."/>
            <person name="Du L."/>
            <person name="Sun Y."/>
            <person name="Zhan W."/>
            <person name="Jiang J.F."/>
            <person name="Wang Q."/>
            <person name="Zhang B."/>
            <person name="Ji P."/>
            <person name="Bell-Sakyi L."/>
            <person name="Cui X.M."/>
            <person name="Yuan T.T."/>
            <person name="Jiang B.G."/>
            <person name="Yang W.F."/>
            <person name="Lam T.T."/>
            <person name="Chang Q.C."/>
            <person name="Ding S.J."/>
            <person name="Wang X.J."/>
            <person name="Zhu J.G."/>
            <person name="Ruan X.D."/>
            <person name="Zhao L."/>
            <person name="Wei J.T."/>
            <person name="Ye R.Z."/>
            <person name="Que T.C."/>
            <person name="Du C.H."/>
            <person name="Zhou Y.H."/>
            <person name="Cheng J.X."/>
            <person name="Dai P.F."/>
            <person name="Guo W.B."/>
            <person name="Han X.H."/>
            <person name="Huang E.J."/>
            <person name="Li L.F."/>
            <person name="Wei W."/>
            <person name="Gao Y.C."/>
            <person name="Liu J.Z."/>
            <person name="Shao H.Z."/>
            <person name="Wang X."/>
            <person name="Wang C.C."/>
            <person name="Yang T.C."/>
            <person name="Huo Q.B."/>
            <person name="Li W."/>
            <person name="Chen H.Y."/>
            <person name="Chen S.E."/>
            <person name="Zhou L.G."/>
            <person name="Ni X.B."/>
            <person name="Tian J.H."/>
            <person name="Sheng Y."/>
            <person name="Liu T."/>
            <person name="Pan Y.S."/>
            <person name="Xia L.Y."/>
            <person name="Li J."/>
            <person name="Zhao F."/>
            <person name="Cao W.C."/>
        </authorList>
    </citation>
    <scope>NUCLEOTIDE SEQUENCE [LARGE SCALE GENOMIC DNA]</scope>
    <source>
        <strain evidence="1">Iper-2018</strain>
    </source>
</reference>
<accession>A0AC60PKN9</accession>
<name>A0AC60PKN9_IXOPE</name>
<evidence type="ECO:0000313" key="2">
    <source>
        <dbReference type="Proteomes" id="UP000805193"/>
    </source>
</evidence>
<comment type="caution">
    <text evidence="1">The sequence shown here is derived from an EMBL/GenBank/DDBJ whole genome shotgun (WGS) entry which is preliminary data.</text>
</comment>
<protein>
    <submittedName>
        <fullName evidence="1">Uncharacterized protein</fullName>
    </submittedName>
</protein>
<gene>
    <name evidence="1" type="ORF">HPB47_003220</name>
</gene>
<dbReference type="EMBL" id="JABSTQ010010462">
    <property type="protein sequence ID" value="KAG0420871.1"/>
    <property type="molecule type" value="Genomic_DNA"/>
</dbReference>
<sequence>MKLTDGVSFSEFKSTLLTDVVITADNPTCSEAQETYFKIRDVQNIFVADTYPPSAQNKLLQTTQIIIQNSTYNTTSYTSAPTNSCKGVIHGVPALTTSNQVIAHIESKVPVITACMMGKTETALIMFQETYVPFTIYYRRLEFRCHPHKPESQQCQTCLQLGRRMEVCPKKGKLTVCDICYQKDTTSDTPHSCVPNCINCGDDHLSNDPNCPTKKQADAQAALAAYKRRVQQRPKAPHEQRTLPPPPKTRSGKISPPPPFK</sequence>
<keyword evidence="2" id="KW-1185">Reference proteome</keyword>
<evidence type="ECO:0000313" key="1">
    <source>
        <dbReference type="EMBL" id="KAG0420871.1"/>
    </source>
</evidence>
<proteinExistence type="predicted"/>